<keyword evidence="3" id="KW-1185">Reference proteome</keyword>
<evidence type="ECO:0000313" key="3">
    <source>
        <dbReference type="Proteomes" id="UP000233458"/>
    </source>
</evidence>
<sequence>MLRLPDIGRKKIKRPDMIAASRRGHKPEAAKLKGRFSRRQKGMGLVQTRIRFAGNCVILFQ</sequence>
<reference evidence="2 4" key="1">
    <citation type="submission" date="2017-09" db="EMBL/GenBank/DDBJ databases">
        <title>Biodiversity and function of Thalassospira species in the particle-attached aromatic-hydrocarbon-degrading consortia from the surface seawater of the South China Sea.</title>
        <authorList>
            <person name="Dong C."/>
            <person name="Liu R."/>
            <person name="Shao Z."/>
        </authorList>
    </citation>
    <scope>NUCLEOTIDE SEQUENCE [LARGE SCALE GENOMIC DNA]</scope>
    <source>
        <strain evidence="2 4">CSC1P2</strain>
    </source>
</reference>
<evidence type="ECO:0000313" key="4">
    <source>
        <dbReference type="Proteomes" id="UP000233597"/>
    </source>
</evidence>
<evidence type="ECO:0000313" key="2">
    <source>
        <dbReference type="EMBL" id="PKR47759.1"/>
    </source>
</evidence>
<dbReference type="EMBL" id="NWTK01000027">
    <property type="protein sequence ID" value="PKR47759.1"/>
    <property type="molecule type" value="Genomic_DNA"/>
</dbReference>
<protein>
    <submittedName>
        <fullName evidence="2">Uncharacterized protein</fullName>
    </submittedName>
</protein>
<gene>
    <name evidence="2" type="ORF">COO20_25510</name>
    <name evidence="1" type="ORF">CSC3H3_12955</name>
</gene>
<dbReference type="AlphaFoldDB" id="A0A2N3KB19"/>
<organism evidence="2 4">
    <name type="scientific">Thalassospira marina</name>
    <dbReference type="NCBI Taxonomy" id="2048283"/>
    <lineage>
        <taxon>Bacteria</taxon>
        <taxon>Pseudomonadati</taxon>
        <taxon>Pseudomonadota</taxon>
        <taxon>Alphaproteobacteria</taxon>
        <taxon>Rhodospirillales</taxon>
        <taxon>Thalassospiraceae</taxon>
        <taxon>Thalassospira</taxon>
    </lineage>
</organism>
<reference evidence="1 3" key="2">
    <citation type="submission" date="2017-10" db="EMBL/GenBank/DDBJ databases">
        <title>Biodiversity and function of Thalassospira species in the particle-attached aromatic-hydrocarbon-degrading consortia from the surface seawater of the China South Sea.</title>
        <authorList>
            <person name="Dong C."/>
            <person name="Liu R."/>
            <person name="Shao Z."/>
        </authorList>
    </citation>
    <scope>NUCLEOTIDE SEQUENCE [LARGE SCALE GENOMIC DNA]</scope>
    <source>
        <strain evidence="1 3">CSC3H3</strain>
    </source>
</reference>
<dbReference type="Proteomes" id="UP000233597">
    <property type="component" value="Unassembled WGS sequence"/>
</dbReference>
<evidence type="ECO:0000313" key="1">
    <source>
        <dbReference type="EMBL" id="AUG53518.1"/>
    </source>
</evidence>
<dbReference type="EMBL" id="CP024199">
    <property type="protein sequence ID" value="AUG53518.1"/>
    <property type="molecule type" value="Genomic_DNA"/>
</dbReference>
<proteinExistence type="predicted"/>
<dbReference type="Proteomes" id="UP000233458">
    <property type="component" value="Chromosome"/>
</dbReference>
<accession>A0A2N3KB19</accession>
<name>A0A2N3KB19_9PROT</name>
<dbReference type="KEGG" id="thac:CSC3H3_12955"/>